<keyword evidence="4" id="KW-1185">Reference proteome</keyword>
<evidence type="ECO:0000313" key="3">
    <source>
        <dbReference type="EMBL" id="GIQ91908.1"/>
    </source>
</evidence>
<dbReference type="PROSITE" id="PS00018">
    <property type="entry name" value="EF_HAND_1"/>
    <property type="match status" value="1"/>
</dbReference>
<dbReference type="InterPro" id="IPR002048">
    <property type="entry name" value="EF_hand_dom"/>
</dbReference>
<protein>
    <recommendedName>
        <fullName evidence="2">EF-hand domain-containing protein</fullName>
    </recommendedName>
</protein>
<comment type="caution">
    <text evidence="3">The sequence shown here is derived from an EMBL/GenBank/DDBJ whole genome shotgun (WGS) entry which is preliminary data.</text>
</comment>
<keyword evidence="1" id="KW-0106">Calcium</keyword>
<dbReference type="InterPro" id="IPR011992">
    <property type="entry name" value="EF-hand-dom_pair"/>
</dbReference>
<proteinExistence type="predicted"/>
<dbReference type="EMBL" id="BDIP01008561">
    <property type="protein sequence ID" value="GIQ91908.1"/>
    <property type="molecule type" value="Genomic_DNA"/>
</dbReference>
<dbReference type="Proteomes" id="UP000265618">
    <property type="component" value="Unassembled WGS sequence"/>
</dbReference>
<organism evidence="3 4">
    <name type="scientific">Kipferlia bialata</name>
    <dbReference type="NCBI Taxonomy" id="797122"/>
    <lineage>
        <taxon>Eukaryota</taxon>
        <taxon>Metamonada</taxon>
        <taxon>Carpediemonas-like organisms</taxon>
        <taxon>Kipferlia</taxon>
    </lineage>
</organism>
<dbReference type="PROSITE" id="PS50222">
    <property type="entry name" value="EF_HAND_2"/>
    <property type="match status" value="1"/>
</dbReference>
<dbReference type="Gene3D" id="1.10.238.10">
    <property type="entry name" value="EF-hand"/>
    <property type="match status" value="1"/>
</dbReference>
<sequence>MSRNRGQVRPELSEEQKHEIQEAFDLFDCDGSGTIDTKELK</sequence>
<dbReference type="Pfam" id="PF00036">
    <property type="entry name" value="EF-hand_1"/>
    <property type="match status" value="1"/>
</dbReference>
<feature type="non-terminal residue" evidence="3">
    <location>
        <position position="1"/>
    </location>
</feature>
<reference evidence="3 4" key="1">
    <citation type="journal article" date="2018" name="PLoS ONE">
        <title>The draft genome of Kipferlia bialata reveals reductive genome evolution in fornicate parasites.</title>
        <authorList>
            <person name="Tanifuji G."/>
            <person name="Takabayashi S."/>
            <person name="Kume K."/>
            <person name="Takagi M."/>
            <person name="Nakayama T."/>
            <person name="Kamikawa R."/>
            <person name="Inagaki Y."/>
            <person name="Hashimoto T."/>
        </authorList>
    </citation>
    <scope>NUCLEOTIDE SEQUENCE [LARGE SCALE GENOMIC DNA]</scope>
    <source>
        <strain evidence="3">NY0173</strain>
    </source>
</reference>
<dbReference type="GO" id="GO:0005509">
    <property type="term" value="F:calcium ion binding"/>
    <property type="evidence" value="ECO:0007669"/>
    <property type="project" value="InterPro"/>
</dbReference>
<evidence type="ECO:0000256" key="1">
    <source>
        <dbReference type="ARBA" id="ARBA00022837"/>
    </source>
</evidence>
<feature type="domain" description="EF-hand" evidence="2">
    <location>
        <begin position="15"/>
        <end position="41"/>
    </location>
</feature>
<dbReference type="AlphaFoldDB" id="A0A9K3D9Z9"/>
<evidence type="ECO:0000313" key="4">
    <source>
        <dbReference type="Proteomes" id="UP000265618"/>
    </source>
</evidence>
<gene>
    <name evidence="3" type="ORF">KIPB_015371</name>
</gene>
<evidence type="ECO:0000259" key="2">
    <source>
        <dbReference type="PROSITE" id="PS50222"/>
    </source>
</evidence>
<dbReference type="SUPFAM" id="SSF47473">
    <property type="entry name" value="EF-hand"/>
    <property type="match status" value="1"/>
</dbReference>
<dbReference type="InterPro" id="IPR018247">
    <property type="entry name" value="EF_Hand_1_Ca_BS"/>
</dbReference>
<dbReference type="OrthoDB" id="343296at2759"/>
<accession>A0A9K3D9Z9</accession>
<name>A0A9K3D9Z9_9EUKA</name>